<keyword evidence="3" id="KW-1185">Reference proteome</keyword>
<dbReference type="RefSeq" id="WP_277532639.1">
    <property type="nucleotide sequence ID" value="NZ_JAPDIA010000003.1"/>
</dbReference>
<dbReference type="SUPFAM" id="SSF46955">
    <property type="entry name" value="Putative DNA-binding domain"/>
    <property type="match status" value="1"/>
</dbReference>
<dbReference type="Gene3D" id="3.40.50.280">
    <property type="entry name" value="Cobalamin-binding domain"/>
    <property type="match status" value="1"/>
</dbReference>
<accession>A0A9X4QUN9</accession>
<dbReference type="GO" id="GO:0046872">
    <property type="term" value="F:metal ion binding"/>
    <property type="evidence" value="ECO:0007669"/>
    <property type="project" value="InterPro"/>
</dbReference>
<dbReference type="GO" id="GO:0031419">
    <property type="term" value="F:cobalamin binding"/>
    <property type="evidence" value="ECO:0007669"/>
    <property type="project" value="InterPro"/>
</dbReference>
<reference evidence="2" key="1">
    <citation type="submission" date="2022-10" db="EMBL/GenBank/DDBJ databases">
        <title>Comparative genomic analysis of Cohnella hashimotonis sp. nov., isolated from the International Space Station.</title>
        <authorList>
            <person name="Simpson A."/>
            <person name="Venkateswaran K."/>
        </authorList>
    </citation>
    <scope>NUCLEOTIDE SEQUENCE</scope>
    <source>
        <strain evidence="2">DSM 28161</strain>
    </source>
</reference>
<sequence length="293" mass="32743">MYSMKRASELLGIPVVTIRAWENRYGIISPGRSSGGHRLLSDEDLARLGFLKEQIDKNGLKISEAVEKLKQSDSVPAAHAASPPAHGQMYASLVDKLYAELIQFDSAQADQTIDLAFALYDVEDTLRYIFVPVLYRVGTEWESGKIKVVQEHFASETIMRRLSALFRVFPINPGLPIVLAFCPEGERHHLGLLSFSLFLRKRGVNVLYAGPDTPLKELDGIIESQNISFVAASVTDPRNTDKLLTWIEATALKYPNLRFLLGGAAFDSPASRRMVQANVRYLSADQWEDWCQA</sequence>
<organism evidence="2 3">
    <name type="scientific">Cohnella rhizosphaerae</name>
    <dbReference type="NCBI Taxonomy" id="1457232"/>
    <lineage>
        <taxon>Bacteria</taxon>
        <taxon>Bacillati</taxon>
        <taxon>Bacillota</taxon>
        <taxon>Bacilli</taxon>
        <taxon>Bacillales</taxon>
        <taxon>Paenibacillaceae</taxon>
        <taxon>Cohnella</taxon>
    </lineage>
</organism>
<proteinExistence type="predicted"/>
<dbReference type="InterPro" id="IPR003759">
    <property type="entry name" value="Cbl-bd_cap"/>
</dbReference>
<dbReference type="SUPFAM" id="SSF52242">
    <property type="entry name" value="Cobalamin (vitamin B12)-binding domain"/>
    <property type="match status" value="1"/>
</dbReference>
<dbReference type="InterPro" id="IPR000551">
    <property type="entry name" value="MerR-type_HTH_dom"/>
</dbReference>
<dbReference type="InterPro" id="IPR009061">
    <property type="entry name" value="DNA-bd_dom_put_sf"/>
</dbReference>
<dbReference type="Gene3D" id="1.10.1240.10">
    <property type="entry name" value="Methionine synthase domain"/>
    <property type="match status" value="1"/>
</dbReference>
<feature type="domain" description="HTH merR-type" evidence="1">
    <location>
        <begin position="1"/>
        <end position="71"/>
    </location>
</feature>
<dbReference type="GO" id="GO:0006355">
    <property type="term" value="P:regulation of DNA-templated transcription"/>
    <property type="evidence" value="ECO:0007669"/>
    <property type="project" value="InterPro"/>
</dbReference>
<dbReference type="Proteomes" id="UP001153404">
    <property type="component" value="Unassembled WGS sequence"/>
</dbReference>
<dbReference type="Gene3D" id="1.10.1660.10">
    <property type="match status" value="1"/>
</dbReference>
<dbReference type="EMBL" id="JAPDIA010000003">
    <property type="protein sequence ID" value="MDG0810672.1"/>
    <property type="molecule type" value="Genomic_DNA"/>
</dbReference>
<dbReference type="Pfam" id="PF13411">
    <property type="entry name" value="MerR_1"/>
    <property type="match status" value="1"/>
</dbReference>
<dbReference type="PROSITE" id="PS50937">
    <property type="entry name" value="HTH_MERR_2"/>
    <property type="match status" value="1"/>
</dbReference>
<name>A0A9X4QUN9_9BACL</name>
<evidence type="ECO:0000313" key="3">
    <source>
        <dbReference type="Proteomes" id="UP001153404"/>
    </source>
</evidence>
<evidence type="ECO:0000259" key="1">
    <source>
        <dbReference type="PROSITE" id="PS50937"/>
    </source>
</evidence>
<gene>
    <name evidence="2" type="ORF">OMP40_15805</name>
</gene>
<dbReference type="AlphaFoldDB" id="A0A9X4QUN9"/>
<dbReference type="Pfam" id="PF02607">
    <property type="entry name" value="B12-binding_2"/>
    <property type="match status" value="1"/>
</dbReference>
<evidence type="ECO:0000313" key="2">
    <source>
        <dbReference type="EMBL" id="MDG0810672.1"/>
    </source>
</evidence>
<dbReference type="InterPro" id="IPR036594">
    <property type="entry name" value="Meth_synthase_dom"/>
</dbReference>
<dbReference type="InterPro" id="IPR036724">
    <property type="entry name" value="Cobalamin-bd_sf"/>
</dbReference>
<protein>
    <submittedName>
        <fullName evidence="2">Cobalamin B12-binding domain-containing protein</fullName>
    </submittedName>
</protein>
<dbReference type="SMART" id="SM00422">
    <property type="entry name" value="HTH_MERR"/>
    <property type="match status" value="1"/>
</dbReference>
<comment type="caution">
    <text evidence="2">The sequence shown here is derived from an EMBL/GenBank/DDBJ whole genome shotgun (WGS) entry which is preliminary data.</text>
</comment>
<dbReference type="GO" id="GO:0003677">
    <property type="term" value="F:DNA binding"/>
    <property type="evidence" value="ECO:0007669"/>
    <property type="project" value="InterPro"/>
</dbReference>